<comment type="caution">
    <text evidence="5">The sequence shown here is derived from an EMBL/GenBank/DDBJ whole genome shotgun (WGS) entry which is preliminary data.</text>
</comment>
<organism evidence="5 6">
    <name type="scientific">Flavobacterium beibuense F44-8</name>
    <dbReference type="NCBI Taxonomy" id="1406840"/>
    <lineage>
        <taxon>Bacteria</taxon>
        <taxon>Pseudomonadati</taxon>
        <taxon>Bacteroidota</taxon>
        <taxon>Flavobacteriia</taxon>
        <taxon>Flavobacteriales</taxon>
        <taxon>Flavobacteriaceae</taxon>
        <taxon>Flavobacterium</taxon>
    </lineage>
</organism>
<gene>
    <name evidence="5" type="ORF">Q763_00345</name>
</gene>
<evidence type="ECO:0000256" key="2">
    <source>
        <dbReference type="ARBA" id="ARBA00022729"/>
    </source>
</evidence>
<feature type="chain" id="PRO_5002002644" evidence="4">
    <location>
        <begin position="20"/>
        <end position="554"/>
    </location>
</feature>
<dbReference type="InterPro" id="IPR039910">
    <property type="entry name" value="D15-like"/>
</dbReference>
<dbReference type="eggNOG" id="COG4775">
    <property type="taxonomic scope" value="Bacteria"/>
</dbReference>
<evidence type="ECO:0000313" key="6">
    <source>
        <dbReference type="Proteomes" id="UP000030129"/>
    </source>
</evidence>
<keyword evidence="6" id="KW-1185">Reference proteome</keyword>
<reference evidence="5 6" key="1">
    <citation type="submission" date="2013-09" db="EMBL/GenBank/DDBJ databases">
        <authorList>
            <person name="Zeng Z."/>
            <person name="Chen C."/>
        </authorList>
    </citation>
    <scope>NUCLEOTIDE SEQUENCE [LARGE SCALE GENOMIC DNA]</scope>
    <source>
        <strain evidence="5 6">F44-8</strain>
    </source>
</reference>
<evidence type="ECO:0000256" key="4">
    <source>
        <dbReference type="SAM" id="SignalP"/>
    </source>
</evidence>
<dbReference type="EMBL" id="JRLV01000001">
    <property type="protein sequence ID" value="KGO84228.1"/>
    <property type="molecule type" value="Genomic_DNA"/>
</dbReference>
<dbReference type="PANTHER" id="PTHR12815">
    <property type="entry name" value="SORTING AND ASSEMBLY MACHINERY SAMM50 PROTEIN FAMILY MEMBER"/>
    <property type="match status" value="1"/>
</dbReference>
<dbReference type="STRING" id="1406840.Q763_00345"/>
<keyword evidence="3" id="KW-0998">Cell outer membrane</keyword>
<feature type="signal peptide" evidence="4">
    <location>
        <begin position="1"/>
        <end position="19"/>
    </location>
</feature>
<dbReference type="PANTHER" id="PTHR12815:SF47">
    <property type="entry name" value="TRANSLOCATION AND ASSEMBLY MODULE SUBUNIT TAMA"/>
    <property type="match status" value="1"/>
</dbReference>
<evidence type="ECO:0000256" key="3">
    <source>
        <dbReference type="ARBA" id="ARBA00023237"/>
    </source>
</evidence>
<keyword evidence="2 4" id="KW-0732">Signal</keyword>
<keyword evidence="1" id="KW-0812">Transmembrane</keyword>
<proteinExistence type="predicted"/>
<dbReference type="AlphaFoldDB" id="A0A0A2LYF6"/>
<dbReference type="RefSeq" id="WP_035129759.1">
    <property type="nucleotide sequence ID" value="NZ_JRLV01000001.1"/>
</dbReference>
<dbReference type="Gene3D" id="2.40.160.50">
    <property type="entry name" value="membrane protein fhac: a member of the omp85/tpsb transporter family"/>
    <property type="match status" value="1"/>
</dbReference>
<accession>A0A0A2LYF6</accession>
<sequence>MKYLLSIYTLLFFSFWANAQNYYLKAEGKTDTETKIIDSVGYNKSHPNAKSVSDEAKKLTTTLQRKGYLEAHIQDYIKTNDTTFVYSFSTGIKTKSLYIYTGKISGEEKELLNITQDTITIPLEEAESFMTSNTKLLEQKGYSISSVQLSDYNKANNSLYASLLLKTEKKRTINGLTIEGYKNFPEGIRRNILRQYKGKTFNQSNLERIYKDFNSLRFVTQPRYPEILFKEDSTNIYVYLEKGKPNTFDGFIGFTNDDSDNIIFNGYVDILLNNVLNSGEKFNLYWKSDGQKQTTFNAALELPYIFKSPLGIKASLKIFKQDSTFQNTVTDLNLGYYFSYNSKLFLGYQQTESVDIQNFNSSTLSDYSNHFWTTTYEYANYNTNDFLFPEKTSLELKGGLGQRDSKTGSSDQYFIQLEASHNLYLNDRNIINLKNQTFYLESDNYIVSELYRFGGINSFRGFNENSLQANLYTALMAEYRYVLAPNMYIHSITDYGYIQDETSNIKDNLLGLGFGFGLLTKTGLFNIIYANGSTKDQTIKLSNSIVHLSFRTTF</sequence>
<evidence type="ECO:0000313" key="5">
    <source>
        <dbReference type="EMBL" id="KGO84228.1"/>
    </source>
</evidence>
<evidence type="ECO:0000256" key="1">
    <source>
        <dbReference type="ARBA" id="ARBA00022692"/>
    </source>
</evidence>
<name>A0A0A2LYF6_9FLAO</name>
<keyword evidence="3" id="KW-0472">Membrane</keyword>
<protein>
    <submittedName>
        <fullName evidence="5">Membrane protein</fullName>
    </submittedName>
</protein>
<dbReference type="Proteomes" id="UP000030129">
    <property type="component" value="Unassembled WGS sequence"/>
</dbReference>